<evidence type="ECO:0000256" key="1">
    <source>
        <dbReference type="SAM" id="SignalP"/>
    </source>
</evidence>
<accession>A0A9W8P6H6</accession>
<sequence length="80" mass="9445">MSLISLFLVLTLNSYRLSLAPIIRKFDIYRKYRKFAMWLWLEPSKKKSLMIMIDLLSFPGSTEAQTIILLFFIQSLEVLV</sequence>
<feature type="signal peptide" evidence="1">
    <location>
        <begin position="1"/>
        <end position="20"/>
    </location>
</feature>
<evidence type="ECO:0000313" key="2">
    <source>
        <dbReference type="EMBL" id="KAJ3747753.1"/>
    </source>
</evidence>
<evidence type="ECO:0000313" key="3">
    <source>
        <dbReference type="Proteomes" id="UP001142393"/>
    </source>
</evidence>
<feature type="chain" id="PRO_5040927434" evidence="1">
    <location>
        <begin position="21"/>
        <end position="80"/>
    </location>
</feature>
<protein>
    <submittedName>
        <fullName evidence="2">Uncharacterized protein</fullName>
    </submittedName>
</protein>
<gene>
    <name evidence="2" type="ORF">DFH05DRAFT_1481291</name>
</gene>
<dbReference type="AlphaFoldDB" id="A0A9W8P6H6"/>
<proteinExistence type="predicted"/>
<reference evidence="2 3" key="1">
    <citation type="journal article" date="2023" name="Proc. Natl. Acad. Sci. U.S.A.">
        <title>A global phylogenomic analysis of the shiitake genus Lentinula.</title>
        <authorList>
            <person name="Sierra-Patev S."/>
            <person name="Min B."/>
            <person name="Naranjo-Ortiz M."/>
            <person name="Looney B."/>
            <person name="Konkel Z."/>
            <person name="Slot J.C."/>
            <person name="Sakamoto Y."/>
            <person name="Steenwyk J.L."/>
            <person name="Rokas A."/>
            <person name="Carro J."/>
            <person name="Camarero S."/>
            <person name="Ferreira P."/>
            <person name="Molpeceres G."/>
            <person name="Ruiz-Duenas F.J."/>
            <person name="Serrano A."/>
            <person name="Henrissat B."/>
            <person name="Drula E."/>
            <person name="Hughes K.W."/>
            <person name="Mata J.L."/>
            <person name="Ishikawa N.K."/>
            <person name="Vargas-Isla R."/>
            <person name="Ushijima S."/>
            <person name="Smith C.A."/>
            <person name="Donoghue J."/>
            <person name="Ahrendt S."/>
            <person name="Andreopoulos W."/>
            <person name="He G."/>
            <person name="LaButti K."/>
            <person name="Lipzen A."/>
            <person name="Ng V."/>
            <person name="Riley R."/>
            <person name="Sandor L."/>
            <person name="Barry K."/>
            <person name="Martinez A.T."/>
            <person name="Xiao Y."/>
            <person name="Gibbons J.G."/>
            <person name="Terashima K."/>
            <person name="Grigoriev I.V."/>
            <person name="Hibbett D."/>
        </authorList>
    </citation>
    <scope>NUCLEOTIDE SEQUENCE [LARGE SCALE GENOMIC DNA]</scope>
    <source>
        <strain evidence="2 3">TFB7810</strain>
    </source>
</reference>
<keyword evidence="1" id="KW-0732">Signal</keyword>
<comment type="caution">
    <text evidence="2">The sequence shown here is derived from an EMBL/GenBank/DDBJ whole genome shotgun (WGS) entry which is preliminary data.</text>
</comment>
<dbReference type="Proteomes" id="UP001142393">
    <property type="component" value="Unassembled WGS sequence"/>
</dbReference>
<dbReference type="EMBL" id="JANVFU010000003">
    <property type="protein sequence ID" value="KAJ3747753.1"/>
    <property type="molecule type" value="Genomic_DNA"/>
</dbReference>
<keyword evidence="3" id="KW-1185">Reference proteome</keyword>
<organism evidence="2 3">
    <name type="scientific">Lentinula detonsa</name>
    <dbReference type="NCBI Taxonomy" id="2804962"/>
    <lineage>
        <taxon>Eukaryota</taxon>
        <taxon>Fungi</taxon>
        <taxon>Dikarya</taxon>
        <taxon>Basidiomycota</taxon>
        <taxon>Agaricomycotina</taxon>
        <taxon>Agaricomycetes</taxon>
        <taxon>Agaricomycetidae</taxon>
        <taxon>Agaricales</taxon>
        <taxon>Marasmiineae</taxon>
        <taxon>Omphalotaceae</taxon>
        <taxon>Lentinula</taxon>
    </lineage>
</organism>
<name>A0A9W8P6H6_9AGAR</name>